<dbReference type="GO" id="GO:1990281">
    <property type="term" value="C:efflux pump complex"/>
    <property type="evidence" value="ECO:0007669"/>
    <property type="project" value="TreeGrafter"/>
</dbReference>
<dbReference type="RefSeq" id="WP_015863069.1">
    <property type="nucleotide sequence ID" value="NC_012796.1"/>
</dbReference>
<dbReference type="EMBL" id="AP010904">
    <property type="protein sequence ID" value="BAH77952.1"/>
    <property type="molecule type" value="Genomic_DNA"/>
</dbReference>
<dbReference type="HOGENOM" id="CLU_018816_1_2_7"/>
<comment type="similarity">
    <text evidence="1">Belongs to the membrane fusion protein (MFP) (TC 8.A.1) family.</text>
</comment>
<dbReference type="InterPro" id="IPR058792">
    <property type="entry name" value="Beta-barrel_RND_2"/>
</dbReference>
<evidence type="ECO:0000259" key="3">
    <source>
        <dbReference type="Pfam" id="PF25954"/>
    </source>
</evidence>
<dbReference type="GO" id="GO:0015562">
    <property type="term" value="F:efflux transmembrane transporter activity"/>
    <property type="evidence" value="ECO:0007669"/>
    <property type="project" value="TreeGrafter"/>
</dbReference>
<feature type="coiled-coil region" evidence="2">
    <location>
        <begin position="96"/>
        <end position="168"/>
    </location>
</feature>
<dbReference type="Gene3D" id="2.40.30.170">
    <property type="match status" value="1"/>
</dbReference>
<gene>
    <name evidence="4" type="ordered locus">DMR_44610</name>
</gene>
<proteinExistence type="inferred from homology"/>
<dbReference type="Gene3D" id="1.10.287.470">
    <property type="entry name" value="Helix hairpin bin"/>
    <property type="match status" value="1"/>
</dbReference>
<reference evidence="4 5" key="1">
    <citation type="journal article" date="2009" name="Genome Res.">
        <title>Whole genome sequence of Desulfovibrio magneticus strain RS-1 revealed common gene clusters in magnetotactic bacteria.</title>
        <authorList>
            <person name="Nakazawa H."/>
            <person name="Arakaki A."/>
            <person name="Narita-Yamada S."/>
            <person name="Yashiro I."/>
            <person name="Jinno K."/>
            <person name="Aoki N."/>
            <person name="Tsuruyama A."/>
            <person name="Okamura Y."/>
            <person name="Tanikawa S."/>
            <person name="Fujita N."/>
            <person name="Takeyama H."/>
            <person name="Matsunaga T."/>
        </authorList>
    </citation>
    <scope>NUCLEOTIDE SEQUENCE [LARGE SCALE GENOMIC DNA]</scope>
    <source>
        <strain evidence="5">ATCC 700980 / DSM 13731 / RS-1</strain>
    </source>
</reference>
<dbReference type="STRING" id="573370.DMR_44610"/>
<keyword evidence="2" id="KW-0175">Coiled coil</keyword>
<dbReference type="PANTHER" id="PTHR30469">
    <property type="entry name" value="MULTIDRUG RESISTANCE PROTEIN MDTA"/>
    <property type="match status" value="1"/>
</dbReference>
<dbReference type="KEGG" id="dma:DMR_44610"/>
<name>C4XRN6_SOLM1</name>
<feature type="domain" description="CusB-like beta-barrel" evidence="3">
    <location>
        <begin position="225"/>
        <end position="298"/>
    </location>
</feature>
<dbReference type="NCBIfam" id="TIGR01730">
    <property type="entry name" value="RND_mfp"/>
    <property type="match status" value="1"/>
</dbReference>
<dbReference type="eggNOG" id="COG0845">
    <property type="taxonomic scope" value="Bacteria"/>
</dbReference>
<dbReference type="PROSITE" id="PS51257">
    <property type="entry name" value="PROKAR_LIPOPROTEIN"/>
    <property type="match status" value="1"/>
</dbReference>
<organism evidence="4 5">
    <name type="scientific">Solidesulfovibrio magneticus (strain ATCC 700980 / DSM 13731 / RS-1)</name>
    <name type="common">Desulfovibrio magneticus</name>
    <dbReference type="NCBI Taxonomy" id="573370"/>
    <lineage>
        <taxon>Bacteria</taxon>
        <taxon>Pseudomonadati</taxon>
        <taxon>Thermodesulfobacteriota</taxon>
        <taxon>Desulfovibrionia</taxon>
        <taxon>Desulfovibrionales</taxon>
        <taxon>Desulfovibrionaceae</taxon>
        <taxon>Solidesulfovibrio</taxon>
    </lineage>
</organism>
<keyword evidence="5" id="KW-1185">Reference proteome</keyword>
<dbReference type="SUPFAM" id="SSF111369">
    <property type="entry name" value="HlyD-like secretion proteins"/>
    <property type="match status" value="1"/>
</dbReference>
<evidence type="ECO:0000256" key="1">
    <source>
        <dbReference type="ARBA" id="ARBA00009477"/>
    </source>
</evidence>
<evidence type="ECO:0000313" key="4">
    <source>
        <dbReference type="EMBL" id="BAH77952.1"/>
    </source>
</evidence>
<dbReference type="Pfam" id="PF25954">
    <property type="entry name" value="Beta-barrel_RND_2"/>
    <property type="match status" value="1"/>
</dbReference>
<dbReference type="Gene3D" id="2.40.420.20">
    <property type="match status" value="1"/>
</dbReference>
<dbReference type="PANTHER" id="PTHR30469:SF15">
    <property type="entry name" value="HLYD FAMILY OF SECRETION PROTEINS"/>
    <property type="match status" value="1"/>
</dbReference>
<evidence type="ECO:0000256" key="2">
    <source>
        <dbReference type="SAM" id="Coils"/>
    </source>
</evidence>
<dbReference type="InterPro" id="IPR006143">
    <property type="entry name" value="RND_pump_MFP"/>
</dbReference>
<sequence>MPWNMRNLLVISCVMAAVLVGCSGEKPLRKAEGRTVDVPVRVAARADAVECRSFPAQVESEQSVTLSSKATGTVVAVMAEEGQKLKAGAPILRLDERELAGQEQALSAERDQARREKEALAARAALARTTLERVSRLLGQKAVSQEDYDKARAEADALARQIDATAAKEQAVASRMAELAVLRGYATVTAPFEGILARRYVDKGAFVAAGAPLALLDATTGRFDLAAQVDETLLPALRQGQTILAAVPGLAPKPFPVTVAAVVGRIDPASRSFKIKCTLPEAVPEASGPPRAGMFGRVYVPARTAQKLLLPAVCLSLRGDLPMAAVAGPDGTLNLRVVKTGGSFVAVAFAGATYLTDSEAFEGQAGDDRFVEIISGLADGDRVACPTGATLRDGDRLAPGAGQ</sequence>
<dbReference type="AlphaFoldDB" id="C4XRN6"/>
<protein>
    <submittedName>
        <fullName evidence="4">Efflux system protein</fullName>
    </submittedName>
</protein>
<dbReference type="Proteomes" id="UP000009071">
    <property type="component" value="Chromosome"/>
</dbReference>
<dbReference type="Gene3D" id="2.40.50.100">
    <property type="match status" value="1"/>
</dbReference>
<evidence type="ECO:0000313" key="5">
    <source>
        <dbReference type="Proteomes" id="UP000009071"/>
    </source>
</evidence>
<accession>C4XRN6</accession>